<dbReference type="PANTHER" id="PTHR31541:SF25">
    <property type="entry name" value="GAMMA-GLIADIN B"/>
    <property type="match status" value="1"/>
</dbReference>
<accession>A0A6A1WW22</accession>
<dbReference type="InterPro" id="IPR015300">
    <property type="entry name" value="DNA-bd_pseudobarrel_sf"/>
</dbReference>
<protein>
    <recommendedName>
        <fullName evidence="9">B3 domain-containing protein</fullName>
    </recommendedName>
</protein>
<feature type="region of interest" description="Disordered" evidence="6">
    <location>
        <begin position="125"/>
        <end position="182"/>
    </location>
</feature>
<keyword evidence="8" id="KW-1185">Reference proteome</keyword>
<comment type="subcellular location">
    <subcellularLocation>
        <location evidence="1">Nucleus</location>
    </subcellularLocation>
</comment>
<evidence type="ECO:0000256" key="5">
    <source>
        <dbReference type="ARBA" id="ARBA00023242"/>
    </source>
</evidence>
<dbReference type="PANTHER" id="PTHR31541">
    <property type="entry name" value="B3 DOMAIN PLANT PROTEIN-RELATED"/>
    <property type="match status" value="1"/>
</dbReference>
<reference evidence="7 8" key="1">
    <citation type="journal article" date="2019" name="Plant Biotechnol. J.">
        <title>The red bayberry genome and genetic basis of sex determination.</title>
        <authorList>
            <person name="Jia H.M."/>
            <person name="Jia H.J."/>
            <person name="Cai Q.L."/>
            <person name="Wang Y."/>
            <person name="Zhao H.B."/>
            <person name="Yang W.F."/>
            <person name="Wang G.Y."/>
            <person name="Li Y.H."/>
            <person name="Zhan D.L."/>
            <person name="Shen Y.T."/>
            <person name="Niu Q.F."/>
            <person name="Chang L."/>
            <person name="Qiu J."/>
            <person name="Zhao L."/>
            <person name="Xie H.B."/>
            <person name="Fu W.Y."/>
            <person name="Jin J."/>
            <person name="Li X.W."/>
            <person name="Jiao Y."/>
            <person name="Zhou C.C."/>
            <person name="Tu T."/>
            <person name="Chai C.Y."/>
            <person name="Gao J.L."/>
            <person name="Fan L.J."/>
            <person name="van de Weg E."/>
            <person name="Wang J.Y."/>
            <person name="Gao Z.S."/>
        </authorList>
    </citation>
    <scope>NUCLEOTIDE SEQUENCE [LARGE SCALE GENOMIC DNA]</scope>
    <source>
        <tissue evidence="7">Leaves</tissue>
    </source>
</reference>
<keyword evidence="5" id="KW-0539">Nucleus</keyword>
<keyword evidence="3" id="KW-0238">DNA-binding</keyword>
<evidence type="ECO:0000313" key="8">
    <source>
        <dbReference type="Proteomes" id="UP000516437"/>
    </source>
</evidence>
<dbReference type="Gene3D" id="2.40.330.10">
    <property type="entry name" value="DNA-binding pseudobarrel domain"/>
    <property type="match status" value="1"/>
</dbReference>
<dbReference type="Pfam" id="PF03754">
    <property type="entry name" value="At2g31720-like"/>
    <property type="match status" value="1"/>
</dbReference>
<comment type="caution">
    <text evidence="7">The sequence shown here is derived from an EMBL/GenBank/DDBJ whole genome shotgun (WGS) entry which is preliminary data.</text>
</comment>
<keyword evidence="2" id="KW-0805">Transcription regulation</keyword>
<organism evidence="7 8">
    <name type="scientific">Morella rubra</name>
    <name type="common">Chinese bayberry</name>
    <dbReference type="NCBI Taxonomy" id="262757"/>
    <lineage>
        <taxon>Eukaryota</taxon>
        <taxon>Viridiplantae</taxon>
        <taxon>Streptophyta</taxon>
        <taxon>Embryophyta</taxon>
        <taxon>Tracheophyta</taxon>
        <taxon>Spermatophyta</taxon>
        <taxon>Magnoliopsida</taxon>
        <taxon>eudicotyledons</taxon>
        <taxon>Gunneridae</taxon>
        <taxon>Pentapetalae</taxon>
        <taxon>rosids</taxon>
        <taxon>fabids</taxon>
        <taxon>Fagales</taxon>
        <taxon>Myricaceae</taxon>
        <taxon>Morella</taxon>
    </lineage>
</organism>
<dbReference type="InterPro" id="IPR005508">
    <property type="entry name" value="At2g31720-like"/>
</dbReference>
<proteinExistence type="predicted"/>
<evidence type="ECO:0008006" key="9">
    <source>
        <dbReference type="Google" id="ProtNLM"/>
    </source>
</evidence>
<evidence type="ECO:0000256" key="1">
    <source>
        <dbReference type="ARBA" id="ARBA00004123"/>
    </source>
</evidence>
<dbReference type="AlphaFoldDB" id="A0A6A1WW22"/>
<evidence type="ECO:0000256" key="3">
    <source>
        <dbReference type="ARBA" id="ARBA00023125"/>
    </source>
</evidence>
<gene>
    <name evidence="7" type="ORF">CJ030_MR1G013798</name>
</gene>
<name>A0A6A1WW22_9ROSI</name>
<keyword evidence="4" id="KW-0804">Transcription</keyword>
<dbReference type="GO" id="GO:0003677">
    <property type="term" value="F:DNA binding"/>
    <property type="evidence" value="ECO:0007669"/>
    <property type="project" value="UniProtKB-KW"/>
</dbReference>
<evidence type="ECO:0000256" key="6">
    <source>
        <dbReference type="SAM" id="MobiDB-lite"/>
    </source>
</evidence>
<dbReference type="SUPFAM" id="SSF101936">
    <property type="entry name" value="DNA-binding pseudobarrel domain"/>
    <property type="match status" value="1"/>
</dbReference>
<sequence>MKITLEDLRRGCLAECESFDKLKKEATEAAVGNPKEADRLLTERILSDFIQFNLKKNQESPRLALDYDTEKHTSVSPCRKEKTLKLKIKLPKKPESLAINSINSVAQESVGSGFWPDLVASDNKKRKRLNSTTNRSAKNAEINHSAVQPIEGKPKQSKGHQRTNSKVTQQMGPDPPPDLPKEFRDRIMGMQGYDIKLVIQKELSDTDLRATCDRLSIPNKQSRAEFLTEEEKADMEKRKRNGIHLEGMQVPLMEPNLEESNILVKRWKLGSQITNILSSPWNEVAKRNSLKSKDIVQLWSFRANQRLWLAFVKLGS</sequence>
<evidence type="ECO:0000256" key="4">
    <source>
        <dbReference type="ARBA" id="ARBA00023163"/>
    </source>
</evidence>
<evidence type="ECO:0000256" key="2">
    <source>
        <dbReference type="ARBA" id="ARBA00023015"/>
    </source>
</evidence>
<dbReference type="OrthoDB" id="1090008at2759"/>
<evidence type="ECO:0000313" key="7">
    <source>
        <dbReference type="EMBL" id="KAB1227918.1"/>
    </source>
</evidence>
<dbReference type="EMBL" id="RXIC02000019">
    <property type="protein sequence ID" value="KAB1227918.1"/>
    <property type="molecule type" value="Genomic_DNA"/>
</dbReference>
<dbReference type="GO" id="GO:0005634">
    <property type="term" value="C:nucleus"/>
    <property type="evidence" value="ECO:0007669"/>
    <property type="project" value="UniProtKB-SubCell"/>
</dbReference>
<dbReference type="Proteomes" id="UP000516437">
    <property type="component" value="Chromosome 1"/>
</dbReference>